<dbReference type="Pfam" id="PF00018">
    <property type="entry name" value="SH3_1"/>
    <property type="match status" value="1"/>
</dbReference>
<dbReference type="PANTHER" id="PTHR14167:SF116">
    <property type="entry name" value="CAP, ISOFORM AC"/>
    <property type="match status" value="1"/>
</dbReference>
<proteinExistence type="predicted"/>
<dbReference type="OrthoDB" id="5972607at2759"/>
<dbReference type="InterPro" id="IPR050384">
    <property type="entry name" value="Endophilin_SH3RF"/>
</dbReference>
<dbReference type="InterPro" id="IPR036028">
    <property type="entry name" value="SH3-like_dom_sf"/>
</dbReference>
<evidence type="ECO:0000256" key="2">
    <source>
        <dbReference type="PROSITE-ProRule" id="PRU00192"/>
    </source>
</evidence>
<dbReference type="PANTHER" id="PTHR14167">
    <property type="entry name" value="SH3 DOMAIN-CONTAINING"/>
    <property type="match status" value="1"/>
</dbReference>
<evidence type="ECO:0000313" key="6">
    <source>
        <dbReference type="EMBL" id="KAJ7388070.1"/>
    </source>
</evidence>
<organism evidence="6 7">
    <name type="scientific">Desmophyllum pertusum</name>
    <dbReference type="NCBI Taxonomy" id="174260"/>
    <lineage>
        <taxon>Eukaryota</taxon>
        <taxon>Metazoa</taxon>
        <taxon>Cnidaria</taxon>
        <taxon>Anthozoa</taxon>
        <taxon>Hexacorallia</taxon>
        <taxon>Scleractinia</taxon>
        <taxon>Caryophylliina</taxon>
        <taxon>Caryophylliidae</taxon>
        <taxon>Desmophyllum</taxon>
    </lineage>
</organism>
<dbReference type="SUPFAM" id="SSF50044">
    <property type="entry name" value="SH3-domain"/>
    <property type="match status" value="2"/>
</dbReference>
<feature type="signal peptide" evidence="4">
    <location>
        <begin position="1"/>
        <end position="21"/>
    </location>
</feature>
<name>A0A9W9ZV81_9CNID</name>
<sequence>MNLVLSLFREILIALVRKVDANWYEGRVGDRKGIVPSSYLEILRQEQVQAVQSARVEQAPDFGRPEPSYEQRQPQSRSPPGVVYAGQAAPAKSTQVKYIEEPEEPRFSAGGVVAHAVIDEPMRIGHEQGERYRALFSYEPINEDELRLEEGDEVLVLEKCDDGWFVGTSARTHSFGTFPDNKDQQNQP</sequence>
<keyword evidence="1 2" id="KW-0728">SH3 domain</keyword>
<dbReference type="SMART" id="SM00326">
    <property type="entry name" value="SH3"/>
    <property type="match status" value="2"/>
</dbReference>
<feature type="non-terminal residue" evidence="6">
    <location>
        <position position="1"/>
    </location>
</feature>
<reference evidence="6" key="1">
    <citation type="submission" date="2023-01" db="EMBL/GenBank/DDBJ databases">
        <title>Genome assembly of the deep-sea coral Lophelia pertusa.</title>
        <authorList>
            <person name="Herrera S."/>
            <person name="Cordes E."/>
        </authorList>
    </citation>
    <scope>NUCLEOTIDE SEQUENCE</scope>
    <source>
        <strain evidence="6">USNM1676648</strain>
        <tissue evidence="6">Polyp</tissue>
    </source>
</reference>
<evidence type="ECO:0000259" key="5">
    <source>
        <dbReference type="PROSITE" id="PS50002"/>
    </source>
</evidence>
<evidence type="ECO:0000256" key="1">
    <source>
        <dbReference type="ARBA" id="ARBA00022443"/>
    </source>
</evidence>
<gene>
    <name evidence="6" type="primary">SORBS1_2</name>
    <name evidence="6" type="ORF">OS493_039988</name>
</gene>
<evidence type="ECO:0000256" key="4">
    <source>
        <dbReference type="SAM" id="SignalP"/>
    </source>
</evidence>
<keyword evidence="4" id="KW-0732">Signal</keyword>
<dbReference type="InterPro" id="IPR001452">
    <property type="entry name" value="SH3_domain"/>
</dbReference>
<dbReference type="Gene3D" id="2.30.30.40">
    <property type="entry name" value="SH3 Domains"/>
    <property type="match status" value="2"/>
</dbReference>
<protein>
    <submittedName>
        <fullName evidence="6">Sorbin and SH3 domain-containing protein 1</fullName>
    </submittedName>
</protein>
<dbReference type="AlphaFoldDB" id="A0A9W9ZV81"/>
<dbReference type="PRINTS" id="PR00499">
    <property type="entry name" value="P67PHOX"/>
</dbReference>
<comment type="caution">
    <text evidence="6">The sequence shown here is derived from an EMBL/GenBank/DDBJ whole genome shotgun (WGS) entry which is preliminary data.</text>
</comment>
<evidence type="ECO:0000313" key="7">
    <source>
        <dbReference type="Proteomes" id="UP001163046"/>
    </source>
</evidence>
<evidence type="ECO:0000256" key="3">
    <source>
        <dbReference type="SAM" id="MobiDB-lite"/>
    </source>
</evidence>
<dbReference type="EMBL" id="MU825666">
    <property type="protein sequence ID" value="KAJ7388070.1"/>
    <property type="molecule type" value="Genomic_DNA"/>
</dbReference>
<dbReference type="Proteomes" id="UP001163046">
    <property type="component" value="Unassembled WGS sequence"/>
</dbReference>
<feature type="domain" description="SH3" evidence="5">
    <location>
        <begin position="127"/>
        <end position="188"/>
    </location>
</feature>
<feature type="chain" id="PRO_5040889784" evidence="4">
    <location>
        <begin position="22"/>
        <end position="188"/>
    </location>
</feature>
<accession>A0A9W9ZV81</accession>
<feature type="region of interest" description="Disordered" evidence="3">
    <location>
        <begin position="54"/>
        <end position="83"/>
    </location>
</feature>
<keyword evidence="7" id="KW-1185">Reference proteome</keyword>
<dbReference type="PROSITE" id="PS50002">
    <property type="entry name" value="SH3"/>
    <property type="match status" value="1"/>
</dbReference>